<sequence length="321" mass="35146">MTDFAAGLLHRLATWFARLPWPWLRGMADVFARALVSRDTRGVRVVRRNLELAYPEWLPGQRAQRTADVLRTTARQALETLRFWTRPHASNLALIRESQGVDLFDAALAAGKGLIVAAPHYGNWELLNQWLASRTQLAILYAPPDSKIGEAFLRRVRAAHGDADRVTQVRAEGPAIRGLFKLLQGGGVAGILPDQQPKAGDGEFAPFFGIPALTMTLLTRLAQRTGATVLVGYCERVGETPDGPAFALRFEAVPDAAKDVAALNAAIERVARRDPAQYQWTYKRFSIPAPGSTLGNPYWPDCYPASAQRAALARAGDGDPQ</sequence>
<evidence type="ECO:0000256" key="3">
    <source>
        <dbReference type="ARBA" id="ARBA00022519"/>
    </source>
</evidence>
<keyword evidence="4 7" id="KW-0808">Transferase</keyword>
<protein>
    <submittedName>
        <fullName evidence="7">Lauroyl acyltransferase</fullName>
    </submittedName>
</protein>
<proteinExistence type="predicted"/>
<dbReference type="Pfam" id="PF03279">
    <property type="entry name" value="Lip_A_acyltrans"/>
    <property type="match status" value="1"/>
</dbReference>
<evidence type="ECO:0000313" key="8">
    <source>
        <dbReference type="Proteomes" id="UP000479692"/>
    </source>
</evidence>
<dbReference type="PANTHER" id="PTHR30606">
    <property type="entry name" value="LIPID A BIOSYNTHESIS LAUROYL ACYLTRANSFERASE"/>
    <property type="match status" value="1"/>
</dbReference>
<dbReference type="GO" id="GO:0016746">
    <property type="term" value="F:acyltransferase activity"/>
    <property type="evidence" value="ECO:0007669"/>
    <property type="project" value="UniProtKB-KW"/>
</dbReference>
<evidence type="ECO:0000256" key="4">
    <source>
        <dbReference type="ARBA" id="ARBA00022679"/>
    </source>
</evidence>
<dbReference type="PANTHER" id="PTHR30606:SF10">
    <property type="entry name" value="PHOSPHATIDYLINOSITOL MANNOSIDE ACYLTRANSFERASE"/>
    <property type="match status" value="1"/>
</dbReference>
<evidence type="ECO:0000256" key="2">
    <source>
        <dbReference type="ARBA" id="ARBA00022475"/>
    </source>
</evidence>
<keyword evidence="6 7" id="KW-0012">Acyltransferase</keyword>
<keyword evidence="8" id="KW-1185">Reference proteome</keyword>
<name>A0A7C9HXK2_9GAMM</name>
<dbReference type="GO" id="GO:0005886">
    <property type="term" value="C:plasma membrane"/>
    <property type="evidence" value="ECO:0007669"/>
    <property type="project" value="UniProtKB-SubCell"/>
</dbReference>
<organism evidence="7 8">
    <name type="scientific">Noviluteimonas gilva</name>
    <dbReference type="NCBI Taxonomy" id="2682097"/>
    <lineage>
        <taxon>Bacteria</taxon>
        <taxon>Pseudomonadati</taxon>
        <taxon>Pseudomonadota</taxon>
        <taxon>Gammaproteobacteria</taxon>
        <taxon>Lysobacterales</taxon>
        <taxon>Lysobacteraceae</taxon>
        <taxon>Noviluteimonas</taxon>
    </lineage>
</organism>
<evidence type="ECO:0000256" key="5">
    <source>
        <dbReference type="ARBA" id="ARBA00023136"/>
    </source>
</evidence>
<dbReference type="PIRSF" id="PIRSF026649">
    <property type="entry name" value="MsbB"/>
    <property type="match status" value="1"/>
</dbReference>
<evidence type="ECO:0000313" key="7">
    <source>
        <dbReference type="EMBL" id="MUV13334.1"/>
    </source>
</evidence>
<dbReference type="NCBIfam" id="NF006438">
    <property type="entry name" value="PRK08734.1"/>
    <property type="match status" value="1"/>
</dbReference>
<comment type="subcellular location">
    <subcellularLocation>
        <location evidence="1">Cell inner membrane</location>
    </subcellularLocation>
</comment>
<accession>A0A7C9HXK2</accession>
<evidence type="ECO:0000256" key="1">
    <source>
        <dbReference type="ARBA" id="ARBA00004533"/>
    </source>
</evidence>
<dbReference type="AlphaFoldDB" id="A0A7C9HXK2"/>
<keyword evidence="3" id="KW-0997">Cell inner membrane</keyword>
<dbReference type="InterPro" id="IPR004960">
    <property type="entry name" value="LipA_acyltrans"/>
</dbReference>
<gene>
    <name evidence="7" type="ORF">GN331_03840</name>
</gene>
<reference evidence="7 8" key="1">
    <citation type="submission" date="2019-12" db="EMBL/GenBank/DDBJ databases">
        <authorList>
            <person name="Xu J."/>
        </authorList>
    </citation>
    <scope>NUCLEOTIDE SEQUENCE [LARGE SCALE GENOMIC DNA]</scope>
    <source>
        <strain evidence="7 8">HX-5-24</strain>
    </source>
</reference>
<evidence type="ECO:0000256" key="6">
    <source>
        <dbReference type="ARBA" id="ARBA00023315"/>
    </source>
</evidence>
<dbReference type="Proteomes" id="UP000479692">
    <property type="component" value="Unassembled WGS sequence"/>
</dbReference>
<dbReference type="CDD" id="cd07984">
    <property type="entry name" value="LPLAT_LABLAT-like"/>
    <property type="match status" value="1"/>
</dbReference>
<dbReference type="EMBL" id="WOXT01000001">
    <property type="protein sequence ID" value="MUV13334.1"/>
    <property type="molecule type" value="Genomic_DNA"/>
</dbReference>
<keyword evidence="2" id="KW-1003">Cell membrane</keyword>
<dbReference type="GO" id="GO:0009247">
    <property type="term" value="P:glycolipid biosynthetic process"/>
    <property type="evidence" value="ECO:0007669"/>
    <property type="project" value="UniProtKB-ARBA"/>
</dbReference>
<comment type="caution">
    <text evidence="7">The sequence shown here is derived from an EMBL/GenBank/DDBJ whole genome shotgun (WGS) entry which is preliminary data.</text>
</comment>
<keyword evidence="5" id="KW-0472">Membrane</keyword>